<organism evidence="2 3">
    <name type="scientific">Luteolibacter arcticus</name>
    <dbReference type="NCBI Taxonomy" id="1581411"/>
    <lineage>
        <taxon>Bacteria</taxon>
        <taxon>Pseudomonadati</taxon>
        <taxon>Verrucomicrobiota</taxon>
        <taxon>Verrucomicrobiia</taxon>
        <taxon>Verrucomicrobiales</taxon>
        <taxon>Verrucomicrobiaceae</taxon>
        <taxon>Luteolibacter</taxon>
    </lineage>
</organism>
<dbReference type="Pfam" id="PF08334">
    <property type="entry name" value="T2SSG"/>
    <property type="match status" value="1"/>
</dbReference>
<dbReference type="SUPFAM" id="SSF54523">
    <property type="entry name" value="Pili subunits"/>
    <property type="match status" value="1"/>
</dbReference>
<accession>A0ABT3GPZ8</accession>
<keyword evidence="3" id="KW-1185">Reference proteome</keyword>
<dbReference type="RefSeq" id="WP_264489684.1">
    <property type="nucleotide sequence ID" value="NZ_JAPDDT010000015.1"/>
</dbReference>
<sequence>MRFPSPMIVAVMIGSFAPRVEATNVGVGTIEQPVNLGAFADPASIPLGPVAMESNYGYDTHSIISAPRPSLFGAMEWKEGTALDQNLAHVFGIVVDPQDSTQVPAKPVNLRVKAWPAPAYSPYTREQVMAATLQCLLRSTNATPKFPLQIEVICDNPADKSWADKFAGRYVVLADPEEPPIAPTPVPGCRVETDRSGIARVVFPGVTKTAATPARPPVLIPFRPRSEDESERPTWYLLPVWTGDTYDKPLNILGQPYTLYYDRFNPSDSANPQLNALFEGGSWLHWSIHESPTGTAAFLGFGLIDPGNLAAFLHAVVFSVQPSAAKPLTITLSSNGRTPPQYFQDCLDAGGWVSSQHGDSPALTGTFVLSPETNTLVQGSIPGVTVVRDRNKLIRLTAPTEEELKDTEELRSKREQVRDDSDVLGAALDAYRITSGAYPTEQQGFAALVERPRGAPLPRRWVKLIESVPVDPWGRPYRLVIREKAGNPQAIIASQGPDPAITSDDIEVPIKAEHE</sequence>
<gene>
    <name evidence="2" type="ORF">OKA05_23665</name>
</gene>
<dbReference type="InterPro" id="IPR013545">
    <property type="entry name" value="T2SS_protein-GspG_C"/>
</dbReference>
<name>A0ABT3GPZ8_9BACT</name>
<dbReference type="EMBL" id="JAPDDT010000015">
    <property type="protein sequence ID" value="MCW1925577.1"/>
    <property type="molecule type" value="Genomic_DNA"/>
</dbReference>
<evidence type="ECO:0000313" key="2">
    <source>
        <dbReference type="EMBL" id="MCW1925577.1"/>
    </source>
</evidence>
<dbReference type="InterPro" id="IPR045584">
    <property type="entry name" value="Pilin-like"/>
</dbReference>
<comment type="caution">
    <text evidence="2">The sequence shown here is derived from an EMBL/GenBank/DDBJ whole genome shotgun (WGS) entry which is preliminary data.</text>
</comment>
<dbReference type="Gene3D" id="3.30.700.10">
    <property type="entry name" value="Glycoprotein, Type 4 Pilin"/>
    <property type="match status" value="1"/>
</dbReference>
<feature type="domain" description="Type II secretion system protein GspG C-terminal" evidence="1">
    <location>
        <begin position="411"/>
        <end position="505"/>
    </location>
</feature>
<evidence type="ECO:0000313" key="3">
    <source>
        <dbReference type="Proteomes" id="UP001320876"/>
    </source>
</evidence>
<reference evidence="2 3" key="1">
    <citation type="submission" date="2022-10" db="EMBL/GenBank/DDBJ databases">
        <title>Luteolibacter arcticus strain CCTCC AB 2014275, whole genome shotgun sequencing project.</title>
        <authorList>
            <person name="Zhao G."/>
            <person name="Shen L."/>
        </authorList>
    </citation>
    <scope>NUCLEOTIDE SEQUENCE [LARGE SCALE GENOMIC DNA]</scope>
    <source>
        <strain evidence="2 3">CCTCC AB 2014275</strain>
    </source>
</reference>
<proteinExistence type="predicted"/>
<protein>
    <submittedName>
        <fullName evidence="2">Type II secretion system protein GspG</fullName>
    </submittedName>
</protein>
<dbReference type="Proteomes" id="UP001320876">
    <property type="component" value="Unassembled WGS sequence"/>
</dbReference>
<evidence type="ECO:0000259" key="1">
    <source>
        <dbReference type="Pfam" id="PF08334"/>
    </source>
</evidence>